<dbReference type="Pfam" id="PF05485">
    <property type="entry name" value="THAP"/>
    <property type="match status" value="1"/>
</dbReference>
<dbReference type="InterPro" id="IPR006612">
    <property type="entry name" value="THAP_Znf"/>
</dbReference>
<evidence type="ECO:0000313" key="7">
    <source>
        <dbReference type="Proteomes" id="UP001566132"/>
    </source>
</evidence>
<sequence>MGFICCVPGCSNTSRKGFQMHMIPKDAELYNLWLTNIGRLDLKEKGEIASFRGGLATKSDKRAENVRERAEYRAVVNRGSLRSQVGQIPVKESLFPMEALAPVNYANTRLRSIGLYRALVSHLYLSLVYGWLHRVRSTDATVETVE</sequence>
<evidence type="ECO:0000256" key="3">
    <source>
        <dbReference type="ARBA" id="ARBA00022833"/>
    </source>
</evidence>
<evidence type="ECO:0000256" key="4">
    <source>
        <dbReference type="ARBA" id="ARBA00023125"/>
    </source>
</evidence>
<dbReference type="Proteomes" id="UP001566132">
    <property type="component" value="Unassembled WGS sequence"/>
</dbReference>
<reference evidence="6 7" key="1">
    <citation type="submission" date="2024-05" db="EMBL/GenBank/DDBJ databases">
        <title>Genetic variation in Jamaican populations of the coffee berry borer (Hypothenemus hampei).</title>
        <authorList>
            <person name="Errbii M."/>
            <person name="Myrie A."/>
        </authorList>
    </citation>
    <scope>NUCLEOTIDE SEQUENCE [LARGE SCALE GENOMIC DNA]</scope>
    <source>
        <strain evidence="6">JA-Hopewell-2020-01-JO</strain>
        <tissue evidence="6">Whole body</tissue>
    </source>
</reference>
<dbReference type="GO" id="GO:0003677">
    <property type="term" value="F:DNA binding"/>
    <property type="evidence" value="ECO:0007669"/>
    <property type="project" value="UniProtKB-KW"/>
</dbReference>
<gene>
    <name evidence="6" type="ORF">ABEB36_006851</name>
</gene>
<keyword evidence="1" id="KW-0479">Metal-binding</keyword>
<name>A0ABD1ERZ9_HYPHA</name>
<dbReference type="GO" id="GO:0008270">
    <property type="term" value="F:zinc ion binding"/>
    <property type="evidence" value="ECO:0007669"/>
    <property type="project" value="UniProtKB-KW"/>
</dbReference>
<accession>A0ABD1ERZ9</accession>
<keyword evidence="3" id="KW-0862">Zinc</keyword>
<protein>
    <recommendedName>
        <fullName evidence="5">THAP-type domain-containing protein</fullName>
    </recommendedName>
</protein>
<keyword evidence="4" id="KW-0238">DNA-binding</keyword>
<keyword evidence="7" id="KW-1185">Reference proteome</keyword>
<evidence type="ECO:0000259" key="5">
    <source>
        <dbReference type="Pfam" id="PF05485"/>
    </source>
</evidence>
<evidence type="ECO:0000313" key="6">
    <source>
        <dbReference type="EMBL" id="KAL1501549.1"/>
    </source>
</evidence>
<evidence type="ECO:0000256" key="1">
    <source>
        <dbReference type="ARBA" id="ARBA00022723"/>
    </source>
</evidence>
<keyword evidence="2" id="KW-0863">Zinc-finger</keyword>
<feature type="domain" description="THAP-type" evidence="5">
    <location>
        <begin position="5"/>
        <end position="45"/>
    </location>
</feature>
<evidence type="ECO:0000256" key="2">
    <source>
        <dbReference type="ARBA" id="ARBA00022771"/>
    </source>
</evidence>
<dbReference type="AlphaFoldDB" id="A0ABD1ERZ9"/>
<proteinExistence type="predicted"/>
<dbReference type="EMBL" id="JBDJPC010000005">
    <property type="protein sequence ID" value="KAL1501549.1"/>
    <property type="molecule type" value="Genomic_DNA"/>
</dbReference>
<comment type="caution">
    <text evidence="6">The sequence shown here is derived from an EMBL/GenBank/DDBJ whole genome shotgun (WGS) entry which is preliminary data.</text>
</comment>
<dbReference type="SUPFAM" id="SSF57716">
    <property type="entry name" value="Glucocorticoid receptor-like (DNA-binding domain)"/>
    <property type="match status" value="1"/>
</dbReference>
<organism evidence="6 7">
    <name type="scientific">Hypothenemus hampei</name>
    <name type="common">Coffee berry borer</name>
    <dbReference type="NCBI Taxonomy" id="57062"/>
    <lineage>
        <taxon>Eukaryota</taxon>
        <taxon>Metazoa</taxon>
        <taxon>Ecdysozoa</taxon>
        <taxon>Arthropoda</taxon>
        <taxon>Hexapoda</taxon>
        <taxon>Insecta</taxon>
        <taxon>Pterygota</taxon>
        <taxon>Neoptera</taxon>
        <taxon>Endopterygota</taxon>
        <taxon>Coleoptera</taxon>
        <taxon>Polyphaga</taxon>
        <taxon>Cucujiformia</taxon>
        <taxon>Curculionidae</taxon>
        <taxon>Scolytinae</taxon>
        <taxon>Hypothenemus</taxon>
    </lineage>
</organism>